<name>A0AAQ3MES1_VIGMU</name>
<dbReference type="InterPro" id="IPR053022">
    <property type="entry name" value="Chloroplast_translocon_comp"/>
</dbReference>
<protein>
    <submittedName>
        <fullName evidence="2">Uncharacterized protein</fullName>
    </submittedName>
</protein>
<dbReference type="PANTHER" id="PTHR34457:SF3">
    <property type="entry name" value="PROTEIN TIC236, CHLOROPLASTIC"/>
    <property type="match status" value="1"/>
</dbReference>
<dbReference type="Proteomes" id="UP001374535">
    <property type="component" value="Chromosome 11"/>
</dbReference>
<evidence type="ECO:0000313" key="3">
    <source>
        <dbReference type="Proteomes" id="UP001374535"/>
    </source>
</evidence>
<gene>
    <name evidence="2" type="ORF">V8G54_035265</name>
</gene>
<proteinExistence type="predicted"/>
<keyword evidence="3" id="KW-1185">Reference proteome</keyword>
<dbReference type="EMBL" id="CP144690">
    <property type="protein sequence ID" value="WVY89751.1"/>
    <property type="molecule type" value="Genomic_DNA"/>
</dbReference>
<dbReference type="PANTHER" id="PTHR34457">
    <property type="entry name" value="EMBRYO DEFECTIVE 2410"/>
    <property type="match status" value="1"/>
</dbReference>
<reference evidence="2 3" key="1">
    <citation type="journal article" date="2023" name="Life. Sci Alliance">
        <title>Evolutionary insights into 3D genome organization and epigenetic landscape of Vigna mungo.</title>
        <authorList>
            <person name="Junaid A."/>
            <person name="Singh B."/>
            <person name="Bhatia S."/>
        </authorList>
    </citation>
    <scope>NUCLEOTIDE SEQUENCE [LARGE SCALE GENOMIC DNA]</scope>
    <source>
        <strain evidence="2">Urdbean</strain>
    </source>
</reference>
<evidence type="ECO:0000256" key="1">
    <source>
        <dbReference type="SAM" id="MobiDB-lite"/>
    </source>
</evidence>
<evidence type="ECO:0000313" key="2">
    <source>
        <dbReference type="EMBL" id="WVY89751.1"/>
    </source>
</evidence>
<accession>A0AAQ3MES1</accession>
<sequence>MSLKNHTLFLGTSLHGSLESGTSKRNPFLLERRKLPQKGLCNCTCCVSPRRCRLVSQALRLSAFSGQNAGFLGKDLILRGGSRLECAREPYFRSEALSSYLTPLWKEGLLLIRASVCTAVVSGVCMLVWYGQNKAKGFIEANLLPSVCSVISEHIQRDLVFGKVRRISPLSITLESCSFGPHKEEFSCGEAPTVKLRLRPFVSLRRGKLVIDAVLSHPSLLVAQKKDFTWLGIPFNEGVRERSFSAEEGIDYRTRTRRLAREEALAHWERERDDAAKEAAEVGYFVSERSCGESQGDDGLKEMETRSVESTASAPFFCMNDGKHDHRLMDKGVNYDTKHAALEKSFGVTFPASGLRFWSRVISGPRKHKFKRKANGGSIFASGVATKKRMFERSASAAHAYFCNQSQWKFGEPLSSSECYHFMSHDMHLVKSEVDRNAKPVVGDEKRSDDSQSVTQFKDLALPPSVNENIGIQSDYLNLVCDPTLHTREGEFENLQSSDDVAEPANPNGLEEKNEEFVPYVAASHLDDNDSSSGGQRGLTSENLSFVKPNSQLETYFQNPFELLLVKFDLTSILRNMEELTSWFLSGPFAKLKSVVGLRVEDIVSEHADGIDFVQSEGVAKVLPITLDSVHFKGATLMLLAYGDKEVREMENVNGHVKFQNHYSRIHVDLSGNCNTWRSDLISEDGGWLSANVFVDTIDQNWHANLKIDNLFVPLFERILEIPIIWSKGRASGEVHLCMSKGETFPNFHGQLDVIGLDFQPLDAPSSFSVQLSLLSS</sequence>
<organism evidence="2 3">
    <name type="scientific">Vigna mungo</name>
    <name type="common">Black gram</name>
    <name type="synonym">Phaseolus mungo</name>
    <dbReference type="NCBI Taxonomy" id="3915"/>
    <lineage>
        <taxon>Eukaryota</taxon>
        <taxon>Viridiplantae</taxon>
        <taxon>Streptophyta</taxon>
        <taxon>Embryophyta</taxon>
        <taxon>Tracheophyta</taxon>
        <taxon>Spermatophyta</taxon>
        <taxon>Magnoliopsida</taxon>
        <taxon>eudicotyledons</taxon>
        <taxon>Gunneridae</taxon>
        <taxon>Pentapetalae</taxon>
        <taxon>rosids</taxon>
        <taxon>fabids</taxon>
        <taxon>Fabales</taxon>
        <taxon>Fabaceae</taxon>
        <taxon>Papilionoideae</taxon>
        <taxon>50 kb inversion clade</taxon>
        <taxon>NPAAA clade</taxon>
        <taxon>indigoferoid/millettioid clade</taxon>
        <taxon>Phaseoleae</taxon>
        <taxon>Vigna</taxon>
    </lineage>
</organism>
<feature type="region of interest" description="Disordered" evidence="1">
    <location>
        <begin position="493"/>
        <end position="512"/>
    </location>
</feature>
<dbReference type="AlphaFoldDB" id="A0AAQ3MES1"/>